<feature type="domain" description="Helicase C-terminal" evidence="6">
    <location>
        <begin position="321"/>
        <end position="493"/>
    </location>
</feature>
<dbReference type="Pfam" id="PF08148">
    <property type="entry name" value="DSHCT"/>
    <property type="match status" value="1"/>
</dbReference>
<reference evidence="7" key="1">
    <citation type="journal article" date="2020" name="Nature">
        <title>Giant virus diversity and host interactions through global metagenomics.</title>
        <authorList>
            <person name="Schulz F."/>
            <person name="Roux S."/>
            <person name="Paez-Espino D."/>
            <person name="Jungbluth S."/>
            <person name="Walsh D.A."/>
            <person name="Denef V.J."/>
            <person name="McMahon K.D."/>
            <person name="Konstantinidis K.T."/>
            <person name="Eloe-Fadrosh E.A."/>
            <person name="Kyrpides N.C."/>
            <person name="Woyke T."/>
        </authorList>
    </citation>
    <scope>NUCLEOTIDE SEQUENCE</scope>
    <source>
        <strain evidence="7">GVMAG-M-3300023184-62</strain>
    </source>
</reference>
<dbReference type="Pfam" id="PF00271">
    <property type="entry name" value="Helicase_C"/>
    <property type="match status" value="1"/>
</dbReference>
<accession>A0A6C0IC32</accession>
<evidence type="ECO:0000256" key="3">
    <source>
        <dbReference type="ARBA" id="ARBA00022806"/>
    </source>
</evidence>
<keyword evidence="1" id="KW-0547">Nucleotide-binding</keyword>
<dbReference type="Gene3D" id="3.40.50.300">
    <property type="entry name" value="P-loop containing nucleotide triphosphate hydrolases"/>
    <property type="match status" value="2"/>
</dbReference>
<evidence type="ECO:0008006" key="8">
    <source>
        <dbReference type="Google" id="ProtNLM"/>
    </source>
</evidence>
<protein>
    <recommendedName>
        <fullName evidence="8">Helicase</fullName>
    </recommendedName>
</protein>
<dbReference type="GO" id="GO:0055087">
    <property type="term" value="C:Ski complex"/>
    <property type="evidence" value="ECO:0007669"/>
    <property type="project" value="TreeGrafter"/>
</dbReference>
<dbReference type="InterPro" id="IPR001650">
    <property type="entry name" value="Helicase_C-like"/>
</dbReference>
<dbReference type="GO" id="GO:0070478">
    <property type="term" value="P:nuclear-transcribed mRNA catabolic process, 3'-5' exonucleolytic nonsense-mediated decay"/>
    <property type="evidence" value="ECO:0007669"/>
    <property type="project" value="TreeGrafter"/>
</dbReference>
<dbReference type="Pfam" id="PF00270">
    <property type="entry name" value="DEAD"/>
    <property type="match status" value="1"/>
</dbReference>
<dbReference type="Gene3D" id="1.10.3380.30">
    <property type="match status" value="1"/>
</dbReference>
<dbReference type="GO" id="GO:0004386">
    <property type="term" value="F:helicase activity"/>
    <property type="evidence" value="ECO:0007669"/>
    <property type="project" value="UniProtKB-KW"/>
</dbReference>
<keyword evidence="4" id="KW-0067">ATP-binding</keyword>
<dbReference type="PANTHER" id="PTHR12131:SF1">
    <property type="entry name" value="ATP-DEPENDENT RNA HELICASE SUPV3L1, MITOCHONDRIAL-RELATED"/>
    <property type="match status" value="1"/>
</dbReference>
<evidence type="ECO:0000313" key="7">
    <source>
        <dbReference type="EMBL" id="QHT90130.1"/>
    </source>
</evidence>
<dbReference type="PROSITE" id="PS51194">
    <property type="entry name" value="HELICASE_CTER"/>
    <property type="match status" value="1"/>
</dbReference>
<dbReference type="GO" id="GO:0003676">
    <property type="term" value="F:nucleic acid binding"/>
    <property type="evidence" value="ECO:0007669"/>
    <property type="project" value="InterPro"/>
</dbReference>
<proteinExistence type="predicted"/>
<dbReference type="InterPro" id="IPR050699">
    <property type="entry name" value="RNA-DNA_Helicase"/>
</dbReference>
<dbReference type="PANTHER" id="PTHR12131">
    <property type="entry name" value="ATP-DEPENDENT RNA AND DNA HELICASE"/>
    <property type="match status" value="1"/>
</dbReference>
<dbReference type="InterPro" id="IPR012961">
    <property type="entry name" value="Ski2/MTR4_C"/>
</dbReference>
<dbReference type="InterPro" id="IPR027417">
    <property type="entry name" value="P-loop_NTPase"/>
</dbReference>
<dbReference type="GO" id="GO:0005524">
    <property type="term" value="F:ATP binding"/>
    <property type="evidence" value="ECO:0007669"/>
    <property type="project" value="UniProtKB-KW"/>
</dbReference>
<evidence type="ECO:0000256" key="1">
    <source>
        <dbReference type="ARBA" id="ARBA00022741"/>
    </source>
</evidence>
<feature type="domain" description="Helicase ATP-binding" evidence="5">
    <location>
        <begin position="38"/>
        <end position="206"/>
    </location>
</feature>
<keyword evidence="3" id="KW-0347">Helicase</keyword>
<dbReference type="InterPro" id="IPR011545">
    <property type="entry name" value="DEAD/DEAH_box_helicase_dom"/>
</dbReference>
<evidence type="ECO:0000256" key="2">
    <source>
        <dbReference type="ARBA" id="ARBA00022801"/>
    </source>
</evidence>
<dbReference type="PROSITE" id="PS51192">
    <property type="entry name" value="HELICASE_ATP_BIND_1"/>
    <property type="match status" value="1"/>
</dbReference>
<evidence type="ECO:0000259" key="6">
    <source>
        <dbReference type="PROSITE" id="PS51194"/>
    </source>
</evidence>
<dbReference type="EMBL" id="MN740152">
    <property type="protein sequence ID" value="QHT90130.1"/>
    <property type="molecule type" value="Genomic_DNA"/>
</dbReference>
<name>A0A6C0IC32_9ZZZZ</name>
<dbReference type="InterPro" id="IPR014001">
    <property type="entry name" value="Helicase_ATP-bd"/>
</dbReference>
<dbReference type="SMART" id="SM00487">
    <property type="entry name" value="DEXDc"/>
    <property type="match status" value="1"/>
</dbReference>
<evidence type="ECO:0000259" key="5">
    <source>
        <dbReference type="PROSITE" id="PS51192"/>
    </source>
</evidence>
<dbReference type="CDD" id="cd18795">
    <property type="entry name" value="SF2_C_Ski2"/>
    <property type="match status" value="1"/>
</dbReference>
<sequence>MTQPFLNIVDPSAECLDYPSDPATTYSYPLDNFQRHAIAAIAKGENVLVTAKTGSGKTLVGEYQIAHSLAKGRRVFYTTPIKSLSNQKFHDLKEMYPGRVGILTGDIKFMPDAAIIVMTTEILRNLLYKKGTSTETLGLTAGMSLDGLDAVVFDEVHYINNKERGKVWEETLVLLPREIQLVLLSATIAAPEGFAGWLGALKQVRMHLISTTHRVVPLTHYIIENDGKFRIVMDEKEKFVDSTYRQWLLGRDKVLDDHADHKRRVAGREAGQVIGAQQGKVKLKSFTHQLNLCVRNLFSKELLPAIFFVFSRKDCERYAQQIEGALLDTSDAAAATHIFDFHLSRYKDMLLGSPQYFILRDLLARGIAFHHSGLLPLLKEVIEILFSKGLVRAMFCTETFAVGINMPTKTVVFLDYRKYCDEAKGLRMLQTDEYIQMAGRAGRRGKDKLGTVLYLPRGEPSSLEEVRKMMTGSKAHISSRMDFGYDFLLKALQGSSRGSNSGSDSGSSVSWKDVMRNSYWYKQLVGQIEVSKAQLAAAVAKMNLLGLTDSDIEDIKKYNETKGLLEYAVKDYRKRLLREQEAWINMHMGPRWKRILEEYPKLSKEIAALEAEIAEFETEGYEDRFVAPYVEFLKKGGFLLGDTLTQKGVCATEINEAHPILLAEAVISGVVDDLSQEEIIGFLSVFIKEGEKGGEGSPSIASLRISERLRTVLRELGAMTDRFWNIEKVCGIPPNIYWDLSTFWVEIGIAWLSGSVKGGGVAAICSQFGIFEGNLYKYVMSMSNMLEELTSVATLCEKTALLEKLEGIKELLMPLNSLPWSESLYLRL</sequence>
<dbReference type="SMART" id="SM01142">
    <property type="entry name" value="DSHCT"/>
    <property type="match status" value="1"/>
</dbReference>
<dbReference type="SMART" id="SM00490">
    <property type="entry name" value="HELICc"/>
    <property type="match status" value="1"/>
</dbReference>
<organism evidence="7">
    <name type="scientific">viral metagenome</name>
    <dbReference type="NCBI Taxonomy" id="1070528"/>
    <lineage>
        <taxon>unclassified sequences</taxon>
        <taxon>metagenomes</taxon>
        <taxon>organismal metagenomes</taxon>
    </lineage>
</organism>
<keyword evidence="2" id="KW-0378">Hydrolase</keyword>
<dbReference type="SUPFAM" id="SSF52540">
    <property type="entry name" value="P-loop containing nucleoside triphosphate hydrolases"/>
    <property type="match status" value="1"/>
</dbReference>
<dbReference type="AlphaFoldDB" id="A0A6C0IC32"/>
<evidence type="ECO:0000256" key="4">
    <source>
        <dbReference type="ARBA" id="ARBA00022840"/>
    </source>
</evidence>
<dbReference type="GO" id="GO:0016787">
    <property type="term" value="F:hydrolase activity"/>
    <property type="evidence" value="ECO:0007669"/>
    <property type="project" value="UniProtKB-KW"/>
</dbReference>